<name>W4LLL9_ENTF1</name>
<gene>
    <name evidence="1" type="ORF">ETSY1_17435</name>
</gene>
<proteinExistence type="predicted"/>
<evidence type="ECO:0008006" key="3">
    <source>
        <dbReference type="Google" id="ProtNLM"/>
    </source>
</evidence>
<sequence>MAQEQKAVTVSEYVTIVPDAVADTRIISATPYAAEIYGYDTPDQLVGRFLSQTLNRHDMLRGCLMSLARMQGRDVPTRYPTNIVRPNGEIVPVIKDTIQIETKNRLMWITQLEVMQDAIVSKVPTPSELGLSDRDVLKYRGLLNVADWV</sequence>
<dbReference type="Proteomes" id="UP000019141">
    <property type="component" value="Unassembled WGS sequence"/>
</dbReference>
<reference evidence="1 2" key="1">
    <citation type="journal article" date="2014" name="Nature">
        <title>An environmental bacterial taxon with a large and distinct metabolic repertoire.</title>
        <authorList>
            <person name="Wilson M.C."/>
            <person name="Mori T."/>
            <person name="Ruckert C."/>
            <person name="Uria A.R."/>
            <person name="Helf M.J."/>
            <person name="Takada K."/>
            <person name="Gernert C."/>
            <person name="Steffens U.A."/>
            <person name="Heycke N."/>
            <person name="Schmitt S."/>
            <person name="Rinke C."/>
            <person name="Helfrich E.J."/>
            <person name="Brachmann A.O."/>
            <person name="Gurgui C."/>
            <person name="Wakimoto T."/>
            <person name="Kracht M."/>
            <person name="Crusemann M."/>
            <person name="Hentschel U."/>
            <person name="Abe I."/>
            <person name="Matsunaga S."/>
            <person name="Kalinowski J."/>
            <person name="Takeyama H."/>
            <person name="Piel J."/>
        </authorList>
    </citation>
    <scope>NUCLEOTIDE SEQUENCE [LARGE SCALE GENOMIC DNA]</scope>
    <source>
        <strain evidence="2">TSY1</strain>
    </source>
</reference>
<evidence type="ECO:0000313" key="1">
    <source>
        <dbReference type="EMBL" id="ETW98779.1"/>
    </source>
</evidence>
<dbReference type="SUPFAM" id="SSF55785">
    <property type="entry name" value="PYP-like sensor domain (PAS domain)"/>
    <property type="match status" value="1"/>
</dbReference>
<accession>W4LLL9</accession>
<dbReference type="HOGENOM" id="CLU_1746299_0_0_7"/>
<dbReference type="Gene3D" id="3.30.450.20">
    <property type="entry name" value="PAS domain"/>
    <property type="match status" value="1"/>
</dbReference>
<keyword evidence="2" id="KW-1185">Reference proteome</keyword>
<organism evidence="1 2">
    <name type="scientific">Entotheonella factor</name>
    <dbReference type="NCBI Taxonomy" id="1429438"/>
    <lineage>
        <taxon>Bacteria</taxon>
        <taxon>Pseudomonadati</taxon>
        <taxon>Nitrospinota/Tectimicrobiota group</taxon>
        <taxon>Candidatus Tectimicrobiota</taxon>
        <taxon>Candidatus Entotheonellia</taxon>
        <taxon>Candidatus Entotheonellales</taxon>
        <taxon>Candidatus Entotheonellaceae</taxon>
        <taxon>Candidatus Entotheonella</taxon>
    </lineage>
</organism>
<dbReference type="InterPro" id="IPR035965">
    <property type="entry name" value="PAS-like_dom_sf"/>
</dbReference>
<comment type="caution">
    <text evidence="1">The sequence shown here is derived from an EMBL/GenBank/DDBJ whole genome shotgun (WGS) entry which is preliminary data.</text>
</comment>
<dbReference type="EMBL" id="AZHW01000520">
    <property type="protein sequence ID" value="ETW98779.1"/>
    <property type="molecule type" value="Genomic_DNA"/>
</dbReference>
<evidence type="ECO:0000313" key="2">
    <source>
        <dbReference type="Proteomes" id="UP000019141"/>
    </source>
</evidence>
<protein>
    <recommendedName>
        <fullName evidence="3">PAS domain-containing protein</fullName>
    </recommendedName>
</protein>
<dbReference type="AlphaFoldDB" id="W4LLL9"/>